<dbReference type="PANTHER" id="PTHR36439">
    <property type="entry name" value="BLL4334 PROTEIN"/>
    <property type="match status" value="1"/>
</dbReference>
<accession>A0ABN2YF73</accession>
<evidence type="ECO:0000313" key="1">
    <source>
        <dbReference type="EMBL" id="GAA2126182.1"/>
    </source>
</evidence>
<dbReference type="Pfam" id="PF08002">
    <property type="entry name" value="DUF1697"/>
    <property type="match status" value="1"/>
</dbReference>
<comment type="caution">
    <text evidence="1">The sequence shown here is derived from an EMBL/GenBank/DDBJ whole genome shotgun (WGS) entry which is preliminary data.</text>
</comment>
<keyword evidence="2" id="KW-1185">Reference proteome</keyword>
<dbReference type="Proteomes" id="UP001500575">
    <property type="component" value="Unassembled WGS sequence"/>
</dbReference>
<name>A0ABN2YF73_9ACTN</name>
<dbReference type="InterPro" id="IPR012545">
    <property type="entry name" value="DUF1697"/>
</dbReference>
<organism evidence="1 2">
    <name type="scientific">Nocardioides bigeumensis</name>
    <dbReference type="NCBI Taxonomy" id="433657"/>
    <lineage>
        <taxon>Bacteria</taxon>
        <taxon>Bacillati</taxon>
        <taxon>Actinomycetota</taxon>
        <taxon>Actinomycetes</taxon>
        <taxon>Propionibacteriales</taxon>
        <taxon>Nocardioidaceae</taxon>
        <taxon>Nocardioides</taxon>
    </lineage>
</organism>
<gene>
    <name evidence="1" type="ORF">GCM10009843_24480</name>
</gene>
<dbReference type="EMBL" id="BAAAQQ010000011">
    <property type="protein sequence ID" value="GAA2126182.1"/>
    <property type="molecule type" value="Genomic_DNA"/>
</dbReference>
<protein>
    <submittedName>
        <fullName evidence="1">DUF1697 domain-containing protein</fullName>
    </submittedName>
</protein>
<dbReference type="PANTHER" id="PTHR36439:SF1">
    <property type="entry name" value="DUF1697 DOMAIN-CONTAINING PROTEIN"/>
    <property type="match status" value="1"/>
</dbReference>
<proteinExistence type="predicted"/>
<evidence type="ECO:0000313" key="2">
    <source>
        <dbReference type="Proteomes" id="UP001500575"/>
    </source>
</evidence>
<sequence length="178" mass="19302">MPTYAAFLRAINLGATRKFPKGAIKEAVEAAGMTDVATYINTGNVRFTTSMRSRAKIESALEKAFVADRGFEVPTFVFTPAELVAIAEHGDQLWAEHGEPKTHYVTLFRSAPEAAAVKALLSADFPDDTIVVDGRAAHCLMFGGFHESKALSSRLFADLGQGTARNINVIRTLAQKWA</sequence>
<dbReference type="RefSeq" id="WP_344304011.1">
    <property type="nucleotide sequence ID" value="NZ_BAAAQQ010000011.1"/>
</dbReference>
<dbReference type="PIRSF" id="PIRSF008502">
    <property type="entry name" value="UCP008502"/>
    <property type="match status" value="1"/>
</dbReference>
<reference evidence="1 2" key="1">
    <citation type="journal article" date="2019" name="Int. J. Syst. Evol. Microbiol.">
        <title>The Global Catalogue of Microorganisms (GCM) 10K type strain sequencing project: providing services to taxonomists for standard genome sequencing and annotation.</title>
        <authorList>
            <consortium name="The Broad Institute Genomics Platform"/>
            <consortium name="The Broad Institute Genome Sequencing Center for Infectious Disease"/>
            <person name="Wu L."/>
            <person name="Ma J."/>
        </authorList>
    </citation>
    <scope>NUCLEOTIDE SEQUENCE [LARGE SCALE GENOMIC DNA]</scope>
    <source>
        <strain evidence="1 2">JCM 16021</strain>
    </source>
</reference>
<dbReference type="SUPFAM" id="SSF160379">
    <property type="entry name" value="SP0830-like"/>
    <property type="match status" value="1"/>
</dbReference>
<dbReference type="Gene3D" id="3.30.70.1280">
    <property type="entry name" value="SP0830-like domains"/>
    <property type="match status" value="1"/>
</dbReference>